<evidence type="ECO:0000256" key="1">
    <source>
        <dbReference type="ARBA" id="ARBA00022490"/>
    </source>
</evidence>
<evidence type="ECO:0000256" key="7">
    <source>
        <dbReference type="ARBA" id="ARBA00023235"/>
    </source>
</evidence>
<keyword evidence="7" id="KW-0413">Isomerase</keyword>
<dbReference type="GO" id="GO:0005819">
    <property type="term" value="C:spindle"/>
    <property type="evidence" value="ECO:0000318"/>
    <property type="project" value="GO_Central"/>
</dbReference>
<dbReference type="HOGENOM" id="CLU_000688_21_5_1"/>
<dbReference type="PANTHER" id="PTHR23074:SF86">
    <property type="entry name" value="SPASTIN"/>
    <property type="match status" value="1"/>
</dbReference>
<gene>
    <name evidence="15" type="primary">LOC100178418</name>
</gene>
<dbReference type="Ensembl" id="ENSCINT00000036863.1">
    <property type="protein sequence ID" value="ENSCINP00000036380.1"/>
    <property type="gene ID" value="ENSCING00000018066.1"/>
</dbReference>
<dbReference type="InterPro" id="IPR003959">
    <property type="entry name" value="ATPase_AAA_core"/>
</dbReference>
<dbReference type="Proteomes" id="UP000008144">
    <property type="component" value="Unassembled WGS sequence"/>
</dbReference>
<keyword evidence="2" id="KW-0493">Microtubule</keyword>
<evidence type="ECO:0000256" key="12">
    <source>
        <dbReference type="SAM" id="MobiDB-lite"/>
    </source>
</evidence>
<dbReference type="InterPro" id="IPR041569">
    <property type="entry name" value="AAA_lid_3"/>
</dbReference>
<keyword evidence="3 11" id="KW-0547">Nucleotide-binding</keyword>
<dbReference type="EC" id="5.6.1.1" evidence="10"/>
<dbReference type="GO" id="GO:0005524">
    <property type="term" value="F:ATP binding"/>
    <property type="evidence" value="ECO:0007669"/>
    <property type="project" value="UniProtKB-KW"/>
</dbReference>
<reference evidence="15" key="3">
    <citation type="submission" date="2025-09" db="UniProtKB">
        <authorList>
            <consortium name="Ensembl"/>
        </authorList>
    </citation>
    <scope>IDENTIFICATION</scope>
</reference>
<feature type="domain" description="MIT" evidence="14">
    <location>
        <begin position="2"/>
        <end position="80"/>
    </location>
</feature>
<dbReference type="AlphaFoldDB" id="H2Y395"/>
<dbReference type="GO" id="GO:0051013">
    <property type="term" value="P:microtubule severing"/>
    <property type="evidence" value="ECO:0000318"/>
    <property type="project" value="GO_Central"/>
</dbReference>
<dbReference type="SMART" id="SM00382">
    <property type="entry name" value="AAA"/>
    <property type="match status" value="1"/>
</dbReference>
<dbReference type="GO" id="GO:0005737">
    <property type="term" value="C:cytoplasm"/>
    <property type="evidence" value="ECO:0000318"/>
    <property type="project" value="GO_Central"/>
</dbReference>
<evidence type="ECO:0000256" key="10">
    <source>
        <dbReference type="ARBA" id="ARBA00038871"/>
    </source>
</evidence>
<protein>
    <recommendedName>
        <fullName evidence="8">Fidgetin-like protein 1</fullName>
        <ecNumber evidence="10">5.6.1.1</ecNumber>
    </recommendedName>
</protein>
<dbReference type="InterPro" id="IPR027417">
    <property type="entry name" value="P-loop_NTPase"/>
</dbReference>
<dbReference type="FunCoup" id="H2Y395">
    <property type="interactions" value="582"/>
</dbReference>
<dbReference type="GO" id="GO:0021955">
    <property type="term" value="P:central nervous system neuron axonogenesis"/>
    <property type="evidence" value="ECO:0000318"/>
    <property type="project" value="GO_Central"/>
</dbReference>
<dbReference type="OMA" id="KMATERI"/>
<dbReference type="InterPro" id="IPR003593">
    <property type="entry name" value="AAA+_ATPase"/>
</dbReference>
<reference evidence="16" key="1">
    <citation type="journal article" date="2002" name="Science">
        <title>The draft genome of Ciona intestinalis: insights into chordate and vertebrate origins.</title>
        <authorList>
            <person name="Dehal P."/>
            <person name="Satou Y."/>
            <person name="Campbell R.K."/>
            <person name="Chapman J."/>
            <person name="Degnan B."/>
            <person name="De Tomaso A."/>
            <person name="Davidson B."/>
            <person name="Di Gregorio A."/>
            <person name="Gelpke M."/>
            <person name="Goodstein D.M."/>
            <person name="Harafuji N."/>
            <person name="Hastings K.E."/>
            <person name="Ho I."/>
            <person name="Hotta K."/>
            <person name="Huang W."/>
            <person name="Kawashima T."/>
            <person name="Lemaire P."/>
            <person name="Martinez D."/>
            <person name="Meinertzhagen I.A."/>
            <person name="Necula S."/>
            <person name="Nonaka M."/>
            <person name="Putnam N."/>
            <person name="Rash S."/>
            <person name="Saiga H."/>
            <person name="Satake M."/>
            <person name="Terry A."/>
            <person name="Yamada L."/>
            <person name="Wang H.G."/>
            <person name="Awazu S."/>
            <person name="Azumi K."/>
            <person name="Boore J."/>
            <person name="Branno M."/>
            <person name="Chin-Bow S."/>
            <person name="DeSantis R."/>
            <person name="Doyle S."/>
            <person name="Francino P."/>
            <person name="Keys D.N."/>
            <person name="Haga S."/>
            <person name="Hayashi H."/>
            <person name="Hino K."/>
            <person name="Imai K.S."/>
            <person name="Inaba K."/>
            <person name="Kano S."/>
            <person name="Kobayashi K."/>
            <person name="Kobayashi M."/>
            <person name="Lee B.I."/>
            <person name="Makabe K.W."/>
            <person name="Manohar C."/>
            <person name="Matassi G."/>
            <person name="Medina M."/>
            <person name="Mochizuki Y."/>
            <person name="Mount S."/>
            <person name="Morishita T."/>
            <person name="Miura S."/>
            <person name="Nakayama A."/>
            <person name="Nishizaka S."/>
            <person name="Nomoto H."/>
            <person name="Ohta F."/>
            <person name="Oishi K."/>
            <person name="Rigoutsos I."/>
            <person name="Sano M."/>
            <person name="Sasaki A."/>
            <person name="Sasakura Y."/>
            <person name="Shoguchi E."/>
            <person name="Shin-i T."/>
            <person name="Spagnuolo A."/>
            <person name="Stainier D."/>
            <person name="Suzuki M.M."/>
            <person name="Tassy O."/>
            <person name="Takatori N."/>
            <person name="Tokuoka M."/>
            <person name="Yagi K."/>
            <person name="Yoshizaki F."/>
            <person name="Wada S."/>
            <person name="Zhang C."/>
            <person name="Hyatt P.D."/>
            <person name="Larimer F."/>
            <person name="Detter C."/>
            <person name="Doggett N."/>
            <person name="Glavina T."/>
            <person name="Hawkins T."/>
            <person name="Richardson P."/>
            <person name="Lucas S."/>
            <person name="Kohara Y."/>
            <person name="Levine M."/>
            <person name="Satoh N."/>
            <person name="Rokhsar D.S."/>
        </authorList>
    </citation>
    <scope>NUCLEOTIDE SEQUENCE [LARGE SCALE GENOMIC DNA]</scope>
</reference>
<evidence type="ECO:0000313" key="16">
    <source>
        <dbReference type="Proteomes" id="UP000008144"/>
    </source>
</evidence>
<evidence type="ECO:0000256" key="2">
    <source>
        <dbReference type="ARBA" id="ARBA00022701"/>
    </source>
</evidence>
<comment type="catalytic activity">
    <reaction evidence="9">
        <text>n ATP + n H2O + a microtubule = n ADP + n phosphate + (n+1) alpha/beta tubulin heterodimers.</text>
        <dbReference type="EC" id="5.6.1.1"/>
    </reaction>
</comment>
<name>H2Y395_CIOIN</name>
<accession>H2Y395</accession>
<evidence type="ECO:0000256" key="3">
    <source>
        <dbReference type="ARBA" id="ARBA00022741"/>
    </source>
</evidence>
<dbReference type="PROSITE" id="PS00674">
    <property type="entry name" value="AAA"/>
    <property type="match status" value="1"/>
</dbReference>
<keyword evidence="4 11" id="KW-0067">ATP-binding</keyword>
<evidence type="ECO:0000259" key="14">
    <source>
        <dbReference type="SMART" id="SM00745"/>
    </source>
</evidence>
<dbReference type="Gene3D" id="1.10.8.60">
    <property type="match status" value="1"/>
</dbReference>
<organism evidence="15 16">
    <name type="scientific">Ciona intestinalis</name>
    <name type="common">Transparent sea squirt</name>
    <name type="synonym">Ascidia intestinalis</name>
    <dbReference type="NCBI Taxonomy" id="7719"/>
    <lineage>
        <taxon>Eukaryota</taxon>
        <taxon>Metazoa</taxon>
        <taxon>Chordata</taxon>
        <taxon>Tunicata</taxon>
        <taxon>Ascidiacea</taxon>
        <taxon>Phlebobranchia</taxon>
        <taxon>Cionidae</taxon>
        <taxon>Ciona</taxon>
    </lineage>
</organism>
<reference evidence="15" key="2">
    <citation type="submission" date="2025-08" db="UniProtKB">
        <authorList>
            <consortium name="Ensembl"/>
        </authorList>
    </citation>
    <scope>IDENTIFICATION</scope>
</reference>
<dbReference type="STRING" id="7719.ENSCINP00000036380"/>
<comment type="similarity">
    <text evidence="11">Belongs to the AAA ATPase family.</text>
</comment>
<feature type="region of interest" description="Disordered" evidence="12">
    <location>
        <begin position="80"/>
        <end position="173"/>
    </location>
</feature>
<dbReference type="Gene3D" id="3.40.50.300">
    <property type="entry name" value="P-loop containing nucleotide triphosphate hydrolases"/>
    <property type="match status" value="1"/>
</dbReference>
<dbReference type="SMART" id="SM00745">
    <property type="entry name" value="MIT"/>
    <property type="match status" value="1"/>
</dbReference>
<dbReference type="PANTHER" id="PTHR23074">
    <property type="entry name" value="AAA DOMAIN-CONTAINING"/>
    <property type="match status" value="1"/>
</dbReference>
<evidence type="ECO:0000256" key="8">
    <source>
        <dbReference type="ARBA" id="ARBA00035694"/>
    </source>
</evidence>
<dbReference type="FunFam" id="1.20.58.80:FF:000006">
    <property type="entry name" value="Spastin"/>
    <property type="match status" value="1"/>
</dbReference>
<dbReference type="Gene3D" id="1.20.58.80">
    <property type="entry name" value="Phosphotransferase system, lactose/cellobiose-type IIA subunit"/>
    <property type="match status" value="1"/>
</dbReference>
<evidence type="ECO:0000256" key="11">
    <source>
        <dbReference type="RuleBase" id="RU003651"/>
    </source>
</evidence>
<dbReference type="InterPro" id="IPR007330">
    <property type="entry name" value="MIT_dom"/>
</dbReference>
<sequence length="468" mass="51644">RVKRHHEVAFNYMTRALEIDENESIVDKKEALMLYLCGVGELEKGVNIRGEGVPGEREKIDRLQTKMLKNLTMARERVSVLSNKKDESAKSTQSLKVNSSKRNHSPTTRGNSGSTARVTLGQRPGGNSGSTPRGNSGSTSRGNSGSTRGNSGSTSDKPTKKKPSKTLRSVPEEMAKRIMDTAVKPEGNMVKFDDVTGQHTAKQALQEIVILPALRPDLFHGLRSPAKGLLLFGPPGNGKTLLAKAVASEAKSVFFNISAATLTSKWVGEGEKMVKALFAVAREVQPSIIFIDEIDSLLRTRQENENDSTRRLQTEFLLQFDGVGSGEGDQVLVMGATNRPHELDDAALRRFPKRIYVRLPDVGTRGDLIKMLLKKHDSPLGDREIKELGRRTEGYSFSDLTELAKDASLGPVREIPQAMFTTIDVNSMRKINFNDFLKSLKKIRPSPSMELLKTYESWNSHHGDTSDS</sequence>
<evidence type="ECO:0000313" key="15">
    <source>
        <dbReference type="Ensembl" id="ENSCINP00000036380.1"/>
    </source>
</evidence>
<dbReference type="InParanoid" id="H2Y395"/>
<feature type="domain" description="AAA+ ATPase" evidence="13">
    <location>
        <begin position="225"/>
        <end position="361"/>
    </location>
</feature>
<feature type="compositionally biased region" description="Basic and acidic residues" evidence="12">
    <location>
        <begin position="80"/>
        <end position="89"/>
    </location>
</feature>
<evidence type="ECO:0000256" key="4">
    <source>
        <dbReference type="ARBA" id="ARBA00022840"/>
    </source>
</evidence>
<evidence type="ECO:0000256" key="6">
    <source>
        <dbReference type="ARBA" id="ARBA00023212"/>
    </source>
</evidence>
<dbReference type="GeneTree" id="ENSGT00940000156258"/>
<keyword evidence="16" id="KW-1185">Reference proteome</keyword>
<dbReference type="SUPFAM" id="SSF52540">
    <property type="entry name" value="P-loop containing nucleoside triphosphate hydrolases"/>
    <property type="match status" value="1"/>
</dbReference>
<evidence type="ECO:0000256" key="5">
    <source>
        <dbReference type="ARBA" id="ARBA00023136"/>
    </source>
</evidence>
<dbReference type="GO" id="GO:0008568">
    <property type="term" value="F:microtubule severing ATPase activity"/>
    <property type="evidence" value="ECO:0000318"/>
    <property type="project" value="GO_Central"/>
</dbReference>
<dbReference type="FunFam" id="3.40.50.300:FF:000093">
    <property type="entry name" value="Fidgetin-like 1"/>
    <property type="match status" value="1"/>
</dbReference>
<dbReference type="Pfam" id="PF00004">
    <property type="entry name" value="AAA"/>
    <property type="match status" value="1"/>
</dbReference>
<evidence type="ECO:0000256" key="9">
    <source>
        <dbReference type="ARBA" id="ARBA00036378"/>
    </source>
</evidence>
<feature type="compositionally biased region" description="Polar residues" evidence="12">
    <location>
        <begin position="105"/>
        <end position="117"/>
    </location>
</feature>
<keyword evidence="5" id="KW-0472">Membrane</keyword>
<dbReference type="InterPro" id="IPR003960">
    <property type="entry name" value="ATPase_AAA_CS"/>
</dbReference>
<dbReference type="FunFam" id="1.10.8.60:FF:000022">
    <property type="entry name" value="Fidgetin like 1"/>
    <property type="match status" value="1"/>
</dbReference>
<dbReference type="GO" id="GO:0005874">
    <property type="term" value="C:microtubule"/>
    <property type="evidence" value="ECO:0007669"/>
    <property type="project" value="UniProtKB-KW"/>
</dbReference>
<dbReference type="Pfam" id="PF17862">
    <property type="entry name" value="AAA_lid_3"/>
    <property type="match status" value="1"/>
</dbReference>
<keyword evidence="6" id="KW-0206">Cytoskeleton</keyword>
<dbReference type="InterPro" id="IPR050304">
    <property type="entry name" value="MT-severing_AAA_ATPase"/>
</dbReference>
<feature type="compositionally biased region" description="Low complexity" evidence="12">
    <location>
        <begin position="129"/>
        <end position="156"/>
    </location>
</feature>
<evidence type="ECO:0000259" key="13">
    <source>
        <dbReference type="SMART" id="SM00382"/>
    </source>
</evidence>
<keyword evidence="1" id="KW-0963">Cytoplasm</keyword>
<dbReference type="GO" id="GO:0016887">
    <property type="term" value="F:ATP hydrolysis activity"/>
    <property type="evidence" value="ECO:0000318"/>
    <property type="project" value="GO_Central"/>
</dbReference>
<proteinExistence type="inferred from homology"/>